<keyword evidence="1" id="KW-0812">Transmembrane</keyword>
<sequence>MLSKNAEIILKHLYEKEMDFEESSDKKKETAMLSMEEIKELFPNSSHIHVNQTLTFLLTEKYIFNRLINYPYKIYDKDFSLNKFVIGDKGISYLKNKKYRLGAVILPLVFSAIGIIISIIALLN</sequence>
<dbReference type="RefSeq" id="WP_126476816.1">
    <property type="nucleotide sequence ID" value="NZ_JBFSZU010000002.1"/>
</dbReference>
<dbReference type="AlphaFoldDB" id="A0AAJ4SIP8"/>
<name>A0AAJ4SIP8_MAMSC</name>
<protein>
    <submittedName>
        <fullName evidence="2">Uncharacterized protein</fullName>
    </submittedName>
</protein>
<keyword evidence="1" id="KW-1133">Transmembrane helix</keyword>
<organism evidence="2 3">
    <name type="scientific">Mammaliicoccus sciuri</name>
    <name type="common">Staphylococcus sciuri</name>
    <dbReference type="NCBI Taxonomy" id="1296"/>
    <lineage>
        <taxon>Bacteria</taxon>
        <taxon>Bacillati</taxon>
        <taxon>Bacillota</taxon>
        <taxon>Bacilli</taxon>
        <taxon>Bacillales</taxon>
        <taxon>Staphylococcaceae</taxon>
        <taxon>Mammaliicoccus</taxon>
    </lineage>
</organism>
<evidence type="ECO:0000256" key="1">
    <source>
        <dbReference type="SAM" id="Phobius"/>
    </source>
</evidence>
<evidence type="ECO:0000313" key="3">
    <source>
        <dbReference type="Proteomes" id="UP000274792"/>
    </source>
</evidence>
<gene>
    <name evidence="2" type="ORF">CD117_04140</name>
</gene>
<reference evidence="2 3" key="1">
    <citation type="submission" date="2018-10" db="EMBL/GenBank/DDBJ databases">
        <title>A collection Staphylococci species genome sequencing.</title>
        <authorList>
            <person name="Cole K."/>
        </authorList>
    </citation>
    <scope>NUCLEOTIDE SEQUENCE [LARGE SCALE GENOMIC DNA]</scope>
    <source>
        <strain evidence="3">NCTC 12218</strain>
    </source>
</reference>
<feature type="transmembrane region" description="Helical" evidence="1">
    <location>
        <begin position="101"/>
        <end position="123"/>
    </location>
</feature>
<accession>A0AAJ4SIP8</accession>
<evidence type="ECO:0000313" key="2">
    <source>
        <dbReference type="EMBL" id="RTX73785.1"/>
    </source>
</evidence>
<proteinExistence type="predicted"/>
<comment type="caution">
    <text evidence="2">The sequence shown here is derived from an EMBL/GenBank/DDBJ whole genome shotgun (WGS) entry which is preliminary data.</text>
</comment>
<keyword evidence="1" id="KW-0472">Membrane</keyword>
<dbReference type="EMBL" id="RXWV01000023">
    <property type="protein sequence ID" value="RTX73785.1"/>
    <property type="molecule type" value="Genomic_DNA"/>
</dbReference>
<dbReference type="Proteomes" id="UP000274792">
    <property type="component" value="Unassembled WGS sequence"/>
</dbReference>